<evidence type="ECO:0000256" key="4">
    <source>
        <dbReference type="PIRNR" id="PIRNR000124"/>
    </source>
</evidence>
<evidence type="ECO:0000256" key="3">
    <source>
        <dbReference type="ARBA" id="ARBA00023027"/>
    </source>
</evidence>
<dbReference type="PANTHER" id="PTHR43491:SF2">
    <property type="entry name" value="UDP-N-ACETYL-D-MANNOSAMINE DEHYDROGENASE"/>
    <property type="match status" value="1"/>
</dbReference>
<accession>A0A7X0XKV8</accession>
<dbReference type="InterPro" id="IPR028359">
    <property type="entry name" value="UDP_ManNAc/GlcNAc_DH"/>
</dbReference>
<dbReference type="Gene3D" id="3.40.50.720">
    <property type="entry name" value="NAD(P)-binding Rossmann-like Domain"/>
    <property type="match status" value="2"/>
</dbReference>
<sequence>MKIVTIGLGYIGLPTSIMFANHGQEVVGVDINPDVIAKLNEGRIHIEEPGLQEELERARVTKQFRASLDVERADVFIVAVPTPNNDDALKSCNLDYVTDAVERVIPYLEQGNTIIIESTIAPKSTENVILPMIEEAGFNVGTDVFLVHCPERVLPGKIIHELVHNNRIIGGVTPDCTLAGMHVYRTFVKGTLIPTKAATAELSKLMENTFRDVNIALANELVKISTELGIDALEVIDMANEHPRVNLHQPGPGVGGHCLAVDPYFVAAVAPFQTPLIQQARQINNSMPDFVIEQTRDIMAKIEGKKIAVFGLTYKGNIDDIRESPAMLIYEKLQLETSFEIVAYDPHVKRDFVEISRDQALENADLVLVLTDHDVFKVLDQVSLMGMRQAVVFDTKNCIASLDSSIEHIHFGNINSFRVDKEKMYSK</sequence>
<evidence type="ECO:0000313" key="5">
    <source>
        <dbReference type="EMBL" id="MBC1562850.1"/>
    </source>
</evidence>
<protein>
    <submittedName>
        <fullName evidence="5">Nucleotide sugar dehydrogenase</fullName>
    </submittedName>
</protein>
<dbReference type="PANTHER" id="PTHR43491">
    <property type="entry name" value="UDP-N-ACETYL-D-MANNOSAMINE DEHYDROGENASE"/>
    <property type="match status" value="1"/>
</dbReference>
<dbReference type="SMART" id="SM00984">
    <property type="entry name" value="UDPG_MGDP_dh_C"/>
    <property type="match status" value="1"/>
</dbReference>
<dbReference type="SUPFAM" id="SSF51735">
    <property type="entry name" value="NAD(P)-binding Rossmann-fold domains"/>
    <property type="match status" value="1"/>
</dbReference>
<evidence type="ECO:0000256" key="2">
    <source>
        <dbReference type="ARBA" id="ARBA00023002"/>
    </source>
</evidence>
<dbReference type="InterPro" id="IPR001732">
    <property type="entry name" value="UDP-Glc/GDP-Man_DH_N"/>
</dbReference>
<dbReference type="InterPro" id="IPR014026">
    <property type="entry name" value="UDP-Glc/GDP-Man_DH_dimer"/>
</dbReference>
<dbReference type="Pfam" id="PF00984">
    <property type="entry name" value="UDPG_MGDP_dh"/>
    <property type="match status" value="1"/>
</dbReference>
<dbReference type="AlphaFoldDB" id="A0A7X0XKV8"/>
<dbReference type="PIRSF" id="PIRSF000124">
    <property type="entry name" value="UDPglc_GDPman_dh"/>
    <property type="match status" value="1"/>
</dbReference>
<dbReference type="GO" id="GO:0051287">
    <property type="term" value="F:NAD binding"/>
    <property type="evidence" value="ECO:0007669"/>
    <property type="project" value="InterPro"/>
</dbReference>
<dbReference type="InterPro" id="IPR036291">
    <property type="entry name" value="NAD(P)-bd_dom_sf"/>
</dbReference>
<evidence type="ECO:0000313" key="6">
    <source>
        <dbReference type="Proteomes" id="UP000541955"/>
    </source>
</evidence>
<proteinExistence type="inferred from homology"/>
<keyword evidence="3" id="KW-0520">NAD</keyword>
<gene>
    <name evidence="5" type="ORF">HB902_12275</name>
</gene>
<dbReference type="Pfam" id="PF03721">
    <property type="entry name" value="UDPG_MGDP_dh_N"/>
    <property type="match status" value="1"/>
</dbReference>
<dbReference type="GO" id="GO:0000271">
    <property type="term" value="P:polysaccharide biosynthetic process"/>
    <property type="evidence" value="ECO:0007669"/>
    <property type="project" value="InterPro"/>
</dbReference>
<dbReference type="Proteomes" id="UP000541955">
    <property type="component" value="Unassembled WGS sequence"/>
</dbReference>
<dbReference type="GO" id="GO:0016616">
    <property type="term" value="F:oxidoreductase activity, acting on the CH-OH group of donors, NAD or NADP as acceptor"/>
    <property type="evidence" value="ECO:0007669"/>
    <property type="project" value="InterPro"/>
</dbReference>
<dbReference type="PIRSF" id="PIRSF500136">
    <property type="entry name" value="UDP_ManNAc_DH"/>
    <property type="match status" value="1"/>
</dbReference>
<dbReference type="GO" id="GO:0016628">
    <property type="term" value="F:oxidoreductase activity, acting on the CH-CH group of donors, NAD or NADP as acceptor"/>
    <property type="evidence" value="ECO:0007669"/>
    <property type="project" value="InterPro"/>
</dbReference>
<dbReference type="NCBIfam" id="TIGR03026">
    <property type="entry name" value="NDP-sugDHase"/>
    <property type="match status" value="1"/>
</dbReference>
<dbReference type="InterPro" id="IPR017476">
    <property type="entry name" value="UDP-Glc/GDP-Man"/>
</dbReference>
<dbReference type="EMBL" id="JAARRW010000005">
    <property type="protein sequence ID" value="MBC1562850.1"/>
    <property type="molecule type" value="Genomic_DNA"/>
</dbReference>
<name>A0A7X0XKV8_9LIST</name>
<dbReference type="SUPFAM" id="SSF52413">
    <property type="entry name" value="UDP-glucose/GDP-mannose dehydrogenase C-terminal domain"/>
    <property type="match status" value="1"/>
</dbReference>
<dbReference type="SUPFAM" id="SSF48179">
    <property type="entry name" value="6-phosphogluconate dehydrogenase C-terminal domain-like"/>
    <property type="match status" value="1"/>
</dbReference>
<evidence type="ECO:0000256" key="1">
    <source>
        <dbReference type="ARBA" id="ARBA00006601"/>
    </source>
</evidence>
<dbReference type="Pfam" id="PF03720">
    <property type="entry name" value="UDPG_MGDP_dh_C"/>
    <property type="match status" value="1"/>
</dbReference>
<reference evidence="5 6" key="1">
    <citation type="submission" date="2020-03" db="EMBL/GenBank/DDBJ databases">
        <title>Soil Listeria distribution.</title>
        <authorList>
            <person name="Liao J."/>
            <person name="Wiedmann M."/>
        </authorList>
    </citation>
    <scope>NUCLEOTIDE SEQUENCE [LARGE SCALE GENOMIC DNA]</scope>
    <source>
        <strain evidence="5 6">FSL L7-1387</strain>
    </source>
</reference>
<dbReference type="InterPro" id="IPR014027">
    <property type="entry name" value="UDP-Glc/GDP-Man_DH_C"/>
</dbReference>
<organism evidence="5 6">
    <name type="scientific">Listeria booriae</name>
    <dbReference type="NCBI Taxonomy" id="1552123"/>
    <lineage>
        <taxon>Bacteria</taxon>
        <taxon>Bacillati</taxon>
        <taxon>Bacillota</taxon>
        <taxon>Bacilli</taxon>
        <taxon>Bacillales</taxon>
        <taxon>Listeriaceae</taxon>
        <taxon>Listeria</taxon>
    </lineage>
</organism>
<dbReference type="InterPro" id="IPR008927">
    <property type="entry name" value="6-PGluconate_DH-like_C_sf"/>
</dbReference>
<comment type="caution">
    <text evidence="5">The sequence shown here is derived from an EMBL/GenBank/DDBJ whole genome shotgun (WGS) entry which is preliminary data.</text>
</comment>
<dbReference type="InterPro" id="IPR036220">
    <property type="entry name" value="UDP-Glc/GDP-Man_DH_C_sf"/>
</dbReference>
<keyword evidence="2" id="KW-0560">Oxidoreductase</keyword>
<dbReference type="RefSeq" id="WP_185430143.1">
    <property type="nucleotide sequence ID" value="NZ_JAARRW010000005.1"/>
</dbReference>
<comment type="similarity">
    <text evidence="1 4">Belongs to the UDP-glucose/GDP-mannose dehydrogenase family.</text>
</comment>